<evidence type="ECO:0000256" key="1">
    <source>
        <dbReference type="SAM" id="MobiDB-lite"/>
    </source>
</evidence>
<organism evidence="2">
    <name type="scientific">hydrocarbon metagenome</name>
    <dbReference type="NCBI Taxonomy" id="938273"/>
    <lineage>
        <taxon>unclassified sequences</taxon>
        <taxon>metagenomes</taxon>
        <taxon>ecological metagenomes</taxon>
    </lineage>
</organism>
<evidence type="ECO:0000313" key="2">
    <source>
        <dbReference type="EMBL" id="KUG25995.1"/>
    </source>
</evidence>
<protein>
    <submittedName>
        <fullName evidence="2">Uncharacterized protein</fullName>
    </submittedName>
</protein>
<dbReference type="Gene3D" id="2.60.40.10">
    <property type="entry name" value="Immunoglobulins"/>
    <property type="match status" value="1"/>
</dbReference>
<proteinExistence type="predicted"/>
<name>A0A0W8FYJ3_9ZZZZ</name>
<accession>A0A0W8FYJ3</accession>
<reference evidence="2" key="1">
    <citation type="journal article" date="2015" name="Proc. Natl. Acad. Sci. U.S.A.">
        <title>Networks of energetic and metabolic interactions define dynamics in microbial communities.</title>
        <authorList>
            <person name="Embree M."/>
            <person name="Liu J.K."/>
            <person name="Al-Bassam M.M."/>
            <person name="Zengler K."/>
        </authorList>
    </citation>
    <scope>NUCLEOTIDE SEQUENCE</scope>
</reference>
<dbReference type="Gene3D" id="2.60.40.4070">
    <property type="match status" value="1"/>
</dbReference>
<comment type="caution">
    <text evidence="2">The sequence shown here is derived from an EMBL/GenBank/DDBJ whole genome shotgun (WGS) entry which is preliminary data.</text>
</comment>
<dbReference type="AlphaFoldDB" id="A0A0W8FYJ3"/>
<gene>
    <name evidence="2" type="ORF">ASZ90_004175</name>
</gene>
<dbReference type="EMBL" id="LNQE01000559">
    <property type="protein sequence ID" value="KUG25995.1"/>
    <property type="molecule type" value="Genomic_DNA"/>
</dbReference>
<sequence length="1083" mass="122336">MYRFNGKHKYRIILFLFIFTFLQINAQIVPDKNKGDHNQTRKGFMDGNLVGTVYYNFGQIADWLNEPSRSGVWPKGTNHTYVDGVAIIVQAEAKDPAGNYIHPLETNYYEFTRFDRATGITYGWWPLPGYAAPYSSSPARSDDKSTWPLAWPDRLNDWDGYWNGFFGKGIMNADLETYFVFDDHLDREYILRNNFTPDSDDPDRGGLGMQVKARGFQWSQVLAEDVIFWYYEITNIGNYDYDKALFAQYVDWGIGGHDNSSNNAGDYNTLMDLSYAWSTVPFGSPGNWSPVGFAGYAFLESPGIPDDRKDNDQDGLTDERRDNVARFFIETPEQDPFILNPAIDTVKFRIFFGYPWRPHWDADENANWRSFTDINGNGVWDPGEPLNDDVGTDGIGPFDEGYPGPDPDGTEGNGRPDQGEPNFGILDKDESDQLGLTGFAIFPVHKYELNRDEENWQVLSGLPEPHGQSLQGVNLANYFSSYLFSMNGRETYSQTTGEFEETGETERFSMSLLFGINENDLFRRKRTVQQIYNANYRFAKPPEKPILTAIPGDKRVILYWDDRAEKTFDAFYQRINFEGYRIYRSTEPNFLENKIITDGFGKPIFRDPIAQFDLVNGVTGFHPINVNGAMFYLGEDTGLKHSFIDSTVQNGQTYYYAVAAYDQGYTTTTIEGNFEGIPPSETTTIIKQDITGKVTTDINTAVVTPRAPAAGYLAPGVHSFAATGPGTAVVSVSILNPDSVKSNNIYRLAFYEDSKFSNEAHPEYKLINITTNDTLLTNREIITTEVQTPVVDGFTIDMKTDTLVSINYDQSRWIKGNSNYIIQLGFDSRFRAAYQGRRVDYPADFEVEITEPGQGMLSFPASGFSQPIQSNIIVRNLTEGIDDFQFIFRDENRDELFNDGDAIFVVVGDSLGKKATSFADVRVSWSMTLVKDSTIAESQQRHPQIGDVYKIVTNKPFRKNEFIEFTTTGQGFDKSKATSDLDKIAVVPNPYVGAASWEPFSTSVGRGERRIYFMHLPNRCTIRIYTISGKHVDTIEHDSVISDGQVSWDMVSKDGMDIAFGVYVFHVDAPGIGEKIGRFAIIK</sequence>
<feature type="region of interest" description="Disordered" evidence="1">
    <location>
        <begin position="379"/>
        <end position="428"/>
    </location>
</feature>
<dbReference type="InterPro" id="IPR013783">
    <property type="entry name" value="Ig-like_fold"/>
</dbReference>